<dbReference type="InterPro" id="IPR045005">
    <property type="entry name" value="BPM1-6"/>
</dbReference>
<evidence type="ECO:0000259" key="4">
    <source>
        <dbReference type="PROSITE" id="PS50144"/>
    </source>
</evidence>
<dbReference type="PROSITE" id="PS50144">
    <property type="entry name" value="MATH"/>
    <property type="match status" value="1"/>
</dbReference>
<dbReference type="SUPFAM" id="SSF49599">
    <property type="entry name" value="TRAF domain-like"/>
    <property type="match status" value="1"/>
</dbReference>
<proteinExistence type="inferred from homology"/>
<evidence type="ECO:0000313" key="6">
    <source>
        <dbReference type="Proteomes" id="UP001151287"/>
    </source>
</evidence>
<dbReference type="SMART" id="SM00225">
    <property type="entry name" value="BTB"/>
    <property type="match status" value="1"/>
</dbReference>
<dbReference type="InterPro" id="IPR011333">
    <property type="entry name" value="SKP1/BTB/POZ_sf"/>
</dbReference>
<protein>
    <submittedName>
        <fullName evidence="5">Uncharacterized protein</fullName>
    </submittedName>
</protein>
<accession>A0A9Q0HMT3</accession>
<dbReference type="OrthoDB" id="626836at2759"/>
<name>A0A9Q0HMT3_9POAL</name>
<sequence length="372" mass="42114">MSLSASTRHVEKVKGSHLFKIMGYQLEKDIEKGKFLESVTFNVGGYDWSIGFYPNGDAEAEFDQASIFLLFKSKGHSVKAQPSFMILNENGNPISERTPRVHTFSKENEGYGFSSFMKKSTLESFAKEDCLAIQCTVSVFKAFPVEHVFPVVVPPPDIQQLTHLLEAGYGADATFEVKGQTFNAHMCILAMRSKVFRAQFFGPLKEKSGTVIKIEDMEAQVFKSLLYFIYSETVPEFEDINECEKKHNMAQHLLVAADRYDLERLKIMCENILYGSINKSNVVSLLLLAERHNCIHLKAACLKLLASSEILGEVVATGQFQYFVERSVLNTVSEVEPIKLPVQQLNWLHYLFNQWWERREVGGKSGGQQHDG</sequence>
<dbReference type="Pfam" id="PF24570">
    <property type="entry name" value="BACK_BPM_SPOP"/>
    <property type="match status" value="1"/>
</dbReference>
<dbReference type="InterPro" id="IPR002083">
    <property type="entry name" value="MATH/TRAF_dom"/>
</dbReference>
<dbReference type="Pfam" id="PF22486">
    <property type="entry name" value="MATH_2"/>
    <property type="match status" value="1"/>
</dbReference>
<evidence type="ECO:0000256" key="2">
    <source>
        <dbReference type="ARBA" id="ARBA00010846"/>
    </source>
</evidence>
<evidence type="ECO:0000256" key="1">
    <source>
        <dbReference type="ARBA" id="ARBA00004906"/>
    </source>
</evidence>
<organism evidence="5 6">
    <name type="scientific">Rhynchospora breviuscula</name>
    <dbReference type="NCBI Taxonomy" id="2022672"/>
    <lineage>
        <taxon>Eukaryota</taxon>
        <taxon>Viridiplantae</taxon>
        <taxon>Streptophyta</taxon>
        <taxon>Embryophyta</taxon>
        <taxon>Tracheophyta</taxon>
        <taxon>Spermatophyta</taxon>
        <taxon>Magnoliopsida</taxon>
        <taxon>Liliopsida</taxon>
        <taxon>Poales</taxon>
        <taxon>Cyperaceae</taxon>
        <taxon>Cyperoideae</taxon>
        <taxon>Rhynchosporeae</taxon>
        <taxon>Rhynchospora</taxon>
    </lineage>
</organism>
<dbReference type="SMART" id="SM00061">
    <property type="entry name" value="MATH"/>
    <property type="match status" value="1"/>
</dbReference>
<reference evidence="5" key="1">
    <citation type="journal article" date="2022" name="Cell">
        <title>Repeat-based holocentromeres influence genome architecture and karyotype evolution.</title>
        <authorList>
            <person name="Hofstatter P.G."/>
            <person name="Thangavel G."/>
            <person name="Lux T."/>
            <person name="Neumann P."/>
            <person name="Vondrak T."/>
            <person name="Novak P."/>
            <person name="Zhang M."/>
            <person name="Costa L."/>
            <person name="Castellani M."/>
            <person name="Scott A."/>
            <person name="Toegelov H."/>
            <person name="Fuchs J."/>
            <person name="Mata-Sucre Y."/>
            <person name="Dias Y."/>
            <person name="Vanzela A.L.L."/>
            <person name="Huettel B."/>
            <person name="Almeida C.C.S."/>
            <person name="Simkova H."/>
            <person name="Souza G."/>
            <person name="Pedrosa-Harand A."/>
            <person name="Macas J."/>
            <person name="Mayer K.F.X."/>
            <person name="Houben A."/>
            <person name="Marques A."/>
        </authorList>
    </citation>
    <scope>NUCLEOTIDE SEQUENCE</scope>
    <source>
        <strain evidence="5">RhyBre1mFocal</strain>
    </source>
</reference>
<dbReference type="AlphaFoldDB" id="A0A9Q0HMT3"/>
<dbReference type="PANTHER" id="PTHR26379">
    <property type="entry name" value="BTB/POZ AND MATH DOMAIN-CONTAINING PROTEIN 1"/>
    <property type="match status" value="1"/>
</dbReference>
<dbReference type="InterPro" id="IPR056423">
    <property type="entry name" value="BACK_BPM_SPOP"/>
</dbReference>
<dbReference type="Gene3D" id="2.60.210.10">
    <property type="entry name" value="Apoptosis, Tumor Necrosis Factor Receptor Associated Protein 2, Chain A"/>
    <property type="match status" value="1"/>
</dbReference>
<dbReference type="CDD" id="cd00121">
    <property type="entry name" value="MATH"/>
    <property type="match status" value="1"/>
</dbReference>
<dbReference type="EMBL" id="JAMQYH010000004">
    <property type="protein sequence ID" value="KAJ1691724.1"/>
    <property type="molecule type" value="Genomic_DNA"/>
</dbReference>
<gene>
    <name evidence="5" type="ORF">LUZ63_015879</name>
</gene>
<evidence type="ECO:0000313" key="5">
    <source>
        <dbReference type="EMBL" id="KAJ1691724.1"/>
    </source>
</evidence>
<dbReference type="CDD" id="cd18280">
    <property type="entry name" value="BTB_POZ_BPM_plant"/>
    <property type="match status" value="1"/>
</dbReference>
<dbReference type="PANTHER" id="PTHR26379:SF187">
    <property type="entry name" value="OS07G0655300 PROTEIN"/>
    <property type="match status" value="1"/>
</dbReference>
<dbReference type="Pfam" id="PF00651">
    <property type="entry name" value="BTB"/>
    <property type="match status" value="1"/>
</dbReference>
<comment type="caution">
    <text evidence="5">The sequence shown here is derived from an EMBL/GenBank/DDBJ whole genome shotgun (WGS) entry which is preliminary data.</text>
</comment>
<comment type="pathway">
    <text evidence="1">Protein modification; protein ubiquitination.</text>
</comment>
<feature type="domain" description="BTB" evidence="3">
    <location>
        <begin position="171"/>
        <end position="238"/>
    </location>
</feature>
<comment type="similarity">
    <text evidence="2">Belongs to the Tdpoz family.</text>
</comment>
<keyword evidence="6" id="KW-1185">Reference proteome</keyword>
<dbReference type="Proteomes" id="UP001151287">
    <property type="component" value="Unassembled WGS sequence"/>
</dbReference>
<feature type="domain" description="MATH" evidence="4">
    <location>
        <begin position="14"/>
        <end position="137"/>
    </location>
</feature>
<dbReference type="SUPFAM" id="SSF54695">
    <property type="entry name" value="POZ domain"/>
    <property type="match status" value="1"/>
</dbReference>
<dbReference type="PROSITE" id="PS50097">
    <property type="entry name" value="BTB"/>
    <property type="match status" value="1"/>
</dbReference>
<evidence type="ECO:0000259" key="3">
    <source>
        <dbReference type="PROSITE" id="PS50097"/>
    </source>
</evidence>
<dbReference type="InterPro" id="IPR008974">
    <property type="entry name" value="TRAF-like"/>
</dbReference>
<dbReference type="GO" id="GO:0016567">
    <property type="term" value="P:protein ubiquitination"/>
    <property type="evidence" value="ECO:0007669"/>
    <property type="project" value="InterPro"/>
</dbReference>
<dbReference type="Gene3D" id="3.30.710.10">
    <property type="entry name" value="Potassium Channel Kv1.1, Chain A"/>
    <property type="match status" value="1"/>
</dbReference>
<dbReference type="InterPro" id="IPR000210">
    <property type="entry name" value="BTB/POZ_dom"/>
</dbReference>